<dbReference type="SMART" id="SM00239">
    <property type="entry name" value="C2"/>
    <property type="match status" value="1"/>
</dbReference>
<dbReference type="InterPro" id="IPR052981">
    <property type="entry name" value="Ingression_C2_domain"/>
</dbReference>
<accession>T0SBY2</accession>
<dbReference type="SUPFAM" id="SSF49562">
    <property type="entry name" value="C2 domain (Calcium/lipid-binding domain, CaLB)"/>
    <property type="match status" value="1"/>
</dbReference>
<evidence type="ECO:0000313" key="2">
    <source>
        <dbReference type="EMBL" id="EQC40287.1"/>
    </source>
</evidence>
<dbReference type="Proteomes" id="UP000030762">
    <property type="component" value="Unassembled WGS sequence"/>
</dbReference>
<dbReference type="PANTHER" id="PTHR47052">
    <property type="entry name" value="CONSERVED SERINE PROLINE-RICH PROTEIN (AFU_ORTHOLOGUE AFUA_2G01790)"/>
    <property type="match status" value="1"/>
</dbReference>
<dbReference type="OMA" id="HIKNAMH"/>
<dbReference type="InterPro" id="IPR000008">
    <property type="entry name" value="C2_dom"/>
</dbReference>
<protein>
    <recommendedName>
        <fullName evidence="1">C2 domain-containing protein</fullName>
    </recommendedName>
</protein>
<dbReference type="InterPro" id="IPR035892">
    <property type="entry name" value="C2_domain_sf"/>
</dbReference>
<dbReference type="PANTHER" id="PTHR47052:SF3">
    <property type="entry name" value="INGRESSION PROTEIN 1"/>
    <property type="match status" value="1"/>
</dbReference>
<keyword evidence="3" id="KW-1185">Reference proteome</keyword>
<sequence>MELILTLREARNLKRTQLLGAQDPYCHVNIANIFDATTEVHHHGGSNPWWNASFLLSVPETIPSGLTLSVHIKNAMHVLPDRSIGKARIDLDALASALATDDIYHNWVPVLHNGVHVGDISIALELAGIDDVRANVISLTSPPVVAIAT</sequence>
<name>T0SBY2_SAPDV</name>
<dbReference type="PROSITE" id="PS50004">
    <property type="entry name" value="C2"/>
    <property type="match status" value="1"/>
</dbReference>
<dbReference type="InParanoid" id="T0SBY2"/>
<dbReference type="OrthoDB" id="419768at2759"/>
<evidence type="ECO:0000259" key="1">
    <source>
        <dbReference type="PROSITE" id="PS50004"/>
    </source>
</evidence>
<dbReference type="Pfam" id="PF00168">
    <property type="entry name" value="C2"/>
    <property type="match status" value="1"/>
</dbReference>
<organism evidence="2 3">
    <name type="scientific">Saprolegnia diclina (strain VS20)</name>
    <dbReference type="NCBI Taxonomy" id="1156394"/>
    <lineage>
        <taxon>Eukaryota</taxon>
        <taxon>Sar</taxon>
        <taxon>Stramenopiles</taxon>
        <taxon>Oomycota</taxon>
        <taxon>Saprolegniomycetes</taxon>
        <taxon>Saprolegniales</taxon>
        <taxon>Saprolegniaceae</taxon>
        <taxon>Saprolegnia</taxon>
    </lineage>
</organism>
<evidence type="ECO:0000313" key="3">
    <source>
        <dbReference type="Proteomes" id="UP000030762"/>
    </source>
</evidence>
<gene>
    <name evidence="2" type="ORF">SDRG_02189</name>
</gene>
<dbReference type="AlphaFoldDB" id="T0SBY2"/>
<dbReference type="EMBL" id="JH767136">
    <property type="protein sequence ID" value="EQC40287.1"/>
    <property type="molecule type" value="Genomic_DNA"/>
</dbReference>
<reference evidence="2 3" key="1">
    <citation type="submission" date="2012-04" db="EMBL/GenBank/DDBJ databases">
        <title>The Genome Sequence of Saprolegnia declina VS20.</title>
        <authorList>
            <consortium name="The Broad Institute Genome Sequencing Platform"/>
            <person name="Russ C."/>
            <person name="Nusbaum C."/>
            <person name="Tyler B."/>
            <person name="van West P."/>
            <person name="Dieguez-Uribeondo J."/>
            <person name="de Bruijn I."/>
            <person name="Tripathy S."/>
            <person name="Jiang R."/>
            <person name="Young S.K."/>
            <person name="Zeng Q."/>
            <person name="Gargeya S."/>
            <person name="Fitzgerald M."/>
            <person name="Haas B."/>
            <person name="Abouelleil A."/>
            <person name="Alvarado L."/>
            <person name="Arachchi H.M."/>
            <person name="Berlin A."/>
            <person name="Chapman S.B."/>
            <person name="Goldberg J."/>
            <person name="Griggs A."/>
            <person name="Gujja S."/>
            <person name="Hansen M."/>
            <person name="Howarth C."/>
            <person name="Imamovic A."/>
            <person name="Larimer J."/>
            <person name="McCowen C."/>
            <person name="Montmayeur A."/>
            <person name="Murphy C."/>
            <person name="Neiman D."/>
            <person name="Pearson M."/>
            <person name="Priest M."/>
            <person name="Roberts A."/>
            <person name="Saif S."/>
            <person name="Shea T."/>
            <person name="Sisk P."/>
            <person name="Sykes S."/>
            <person name="Wortman J."/>
            <person name="Nusbaum C."/>
            <person name="Birren B."/>
        </authorList>
    </citation>
    <scope>NUCLEOTIDE SEQUENCE [LARGE SCALE GENOMIC DNA]</scope>
    <source>
        <strain evidence="2 3">VS20</strain>
    </source>
</reference>
<feature type="domain" description="C2" evidence="1">
    <location>
        <begin position="1"/>
        <end position="104"/>
    </location>
</feature>
<proteinExistence type="predicted"/>
<dbReference type="RefSeq" id="XP_008605986.1">
    <property type="nucleotide sequence ID" value="XM_008607764.1"/>
</dbReference>
<dbReference type="VEuPathDB" id="FungiDB:SDRG_02189"/>
<dbReference type="Gene3D" id="2.60.40.150">
    <property type="entry name" value="C2 domain"/>
    <property type="match status" value="1"/>
</dbReference>
<dbReference type="GeneID" id="19942916"/>